<organism evidence="2 3">
    <name type="scientific">Oryzicola mucosus</name>
    <dbReference type="NCBI Taxonomy" id="2767425"/>
    <lineage>
        <taxon>Bacteria</taxon>
        <taxon>Pseudomonadati</taxon>
        <taxon>Pseudomonadota</taxon>
        <taxon>Alphaproteobacteria</taxon>
        <taxon>Hyphomicrobiales</taxon>
        <taxon>Phyllobacteriaceae</taxon>
        <taxon>Oryzicola</taxon>
    </lineage>
</organism>
<dbReference type="EMBL" id="JACVVX010000003">
    <property type="protein sequence ID" value="MBD0415612.1"/>
    <property type="molecule type" value="Genomic_DNA"/>
</dbReference>
<dbReference type="GO" id="GO:0051920">
    <property type="term" value="F:peroxiredoxin activity"/>
    <property type="evidence" value="ECO:0007669"/>
    <property type="project" value="InterPro"/>
</dbReference>
<proteinExistence type="predicted"/>
<evidence type="ECO:0000313" key="3">
    <source>
        <dbReference type="Proteomes" id="UP000643405"/>
    </source>
</evidence>
<dbReference type="Gene3D" id="1.20.1290.10">
    <property type="entry name" value="AhpD-like"/>
    <property type="match status" value="1"/>
</dbReference>
<accession>A0A8J6PNX8</accession>
<dbReference type="SUPFAM" id="SSF69118">
    <property type="entry name" value="AhpD-like"/>
    <property type="match status" value="1"/>
</dbReference>
<protein>
    <submittedName>
        <fullName evidence="2">Carboxymuconolactone decarboxylase family protein</fullName>
    </submittedName>
</protein>
<dbReference type="Pfam" id="PF02627">
    <property type="entry name" value="CMD"/>
    <property type="match status" value="1"/>
</dbReference>
<dbReference type="InterPro" id="IPR029032">
    <property type="entry name" value="AhpD-like"/>
</dbReference>
<evidence type="ECO:0000313" key="2">
    <source>
        <dbReference type="EMBL" id="MBD0415612.1"/>
    </source>
</evidence>
<feature type="domain" description="Carboxymuconolactone decarboxylase-like" evidence="1">
    <location>
        <begin position="53"/>
        <end position="116"/>
    </location>
</feature>
<dbReference type="AlphaFoldDB" id="A0A8J6PNX8"/>
<dbReference type="RefSeq" id="WP_188165013.1">
    <property type="nucleotide sequence ID" value="NZ_JACVVX010000003.1"/>
</dbReference>
<sequence length="209" mass="23250">MTHDYGFPVTATARIPLPEPAQMTPEQLAIHRAMVKGPRGRMVGPMRAVVHSPELADRWQKFGELVRYRMVLPEELKELAILACGRHWNSDVEWAVHRNAAEKAGVSADVIAAIEAAKLVCFARLEDREVYEFTRLLLRHGQVPDDAYAAIRSRWGDRGVVELTAIVGYYSMVAMMVNVHLVPVPPEDAPGIHPLGPVRTELAESELTA</sequence>
<comment type="caution">
    <text evidence="2">The sequence shown here is derived from an EMBL/GenBank/DDBJ whole genome shotgun (WGS) entry which is preliminary data.</text>
</comment>
<dbReference type="PANTHER" id="PTHR34846">
    <property type="entry name" value="4-CARBOXYMUCONOLACTONE DECARBOXYLASE FAMILY PROTEIN (AFU_ORTHOLOGUE AFUA_6G11590)"/>
    <property type="match status" value="1"/>
</dbReference>
<dbReference type="InterPro" id="IPR003779">
    <property type="entry name" value="CMD-like"/>
</dbReference>
<dbReference type="PANTHER" id="PTHR34846:SF11">
    <property type="entry name" value="4-CARBOXYMUCONOLACTONE DECARBOXYLASE FAMILY PROTEIN (AFU_ORTHOLOGUE AFUA_6G11590)"/>
    <property type="match status" value="1"/>
</dbReference>
<reference evidence="2" key="1">
    <citation type="submission" date="2020-09" db="EMBL/GenBank/DDBJ databases">
        <title>Genome seq and assembly of Tianweitania sp.</title>
        <authorList>
            <person name="Chhetri G."/>
        </authorList>
    </citation>
    <scope>NUCLEOTIDE SEQUENCE</scope>
    <source>
        <strain evidence="2">Rool2</strain>
    </source>
</reference>
<dbReference type="Proteomes" id="UP000643405">
    <property type="component" value="Unassembled WGS sequence"/>
</dbReference>
<evidence type="ECO:0000259" key="1">
    <source>
        <dbReference type="Pfam" id="PF02627"/>
    </source>
</evidence>
<gene>
    <name evidence="2" type="ORF">ICI42_13160</name>
</gene>
<name>A0A8J6PNX8_9HYPH</name>
<keyword evidence="3" id="KW-1185">Reference proteome</keyword>